<evidence type="ECO:0000313" key="3">
    <source>
        <dbReference type="Proteomes" id="UP000324800"/>
    </source>
</evidence>
<feature type="region of interest" description="Disordered" evidence="1">
    <location>
        <begin position="493"/>
        <end position="517"/>
    </location>
</feature>
<name>A0A5J4UV27_9EUKA</name>
<sequence>MRRAQDGATQIRENQEKVFAHGVWMDNNLKSFNQREVTAVLKTLLKFRQELIQLRLIGIQLLIDNTVTMYCLDKGKDSITIALLVDKILKPTLTYLLHARTDNERGIVISPKTKNQQEGQESANFNCSFDYITKAQSEVVYRAERKCNAEDMLWREYASLINGSETQKQGLGAATWIDLPFFSGSKDRKKLFRQLLQARGLSSNAVDRVISNWSSQWRTHISGCTLPARYLKRIHQQPEYFLNLEQPQSFMGIYLEDAINQKYLDNSVKNLLYALVVLLKFIGYSEQQIHSDPVKQLMRKIRMRLRQIDKEKQILDLDILLDYVKSQVPLLEQNLLTIQQRRAIAATLLIVFTIAKLAELHRAALLSTSDDEFARLLMRESAHCAGSNPGLLTEDQISEIKPKNSGGSAMQIDISRLMILAKLQEQQRNLLALARLTQKPPLELHKLPKSQNKKLLVCKLIGSFTTLTLPPQQGNTITRTITLKLEKCLARQKKNSTMKKKKNKREHYQKRSNMRDPISNREYQALMGFFLQA</sequence>
<dbReference type="OrthoDB" id="5949486at2759"/>
<evidence type="ECO:0000256" key="1">
    <source>
        <dbReference type="SAM" id="MobiDB-lite"/>
    </source>
</evidence>
<dbReference type="AlphaFoldDB" id="A0A5J4UV27"/>
<feature type="compositionally biased region" description="Basic residues" evidence="1">
    <location>
        <begin position="493"/>
        <end position="512"/>
    </location>
</feature>
<reference evidence="2 3" key="1">
    <citation type="submission" date="2019-03" db="EMBL/GenBank/DDBJ databases">
        <title>Single cell metagenomics reveals metabolic interactions within the superorganism composed of flagellate Streblomastix strix and complex community of Bacteroidetes bacteria on its surface.</title>
        <authorList>
            <person name="Treitli S.C."/>
            <person name="Kolisko M."/>
            <person name="Husnik F."/>
            <person name="Keeling P."/>
            <person name="Hampl V."/>
        </authorList>
    </citation>
    <scope>NUCLEOTIDE SEQUENCE [LARGE SCALE GENOMIC DNA]</scope>
    <source>
        <strain evidence="2">ST1C</strain>
    </source>
</reference>
<accession>A0A5J4UV27</accession>
<protein>
    <submittedName>
        <fullName evidence="2">Uncharacterized protein</fullName>
    </submittedName>
</protein>
<organism evidence="2 3">
    <name type="scientific">Streblomastix strix</name>
    <dbReference type="NCBI Taxonomy" id="222440"/>
    <lineage>
        <taxon>Eukaryota</taxon>
        <taxon>Metamonada</taxon>
        <taxon>Preaxostyla</taxon>
        <taxon>Oxymonadida</taxon>
        <taxon>Streblomastigidae</taxon>
        <taxon>Streblomastix</taxon>
    </lineage>
</organism>
<gene>
    <name evidence="2" type="ORF">EZS28_030175</name>
</gene>
<evidence type="ECO:0000313" key="2">
    <source>
        <dbReference type="EMBL" id="KAA6374299.1"/>
    </source>
</evidence>
<proteinExistence type="predicted"/>
<dbReference type="EMBL" id="SNRW01012082">
    <property type="protein sequence ID" value="KAA6374299.1"/>
    <property type="molecule type" value="Genomic_DNA"/>
</dbReference>
<dbReference type="Proteomes" id="UP000324800">
    <property type="component" value="Unassembled WGS sequence"/>
</dbReference>
<comment type="caution">
    <text evidence="2">The sequence shown here is derived from an EMBL/GenBank/DDBJ whole genome shotgun (WGS) entry which is preliminary data.</text>
</comment>